<dbReference type="OrthoDB" id="10024657at2759"/>
<proteinExistence type="predicted"/>
<feature type="signal peptide" evidence="1">
    <location>
        <begin position="1"/>
        <end position="19"/>
    </location>
</feature>
<dbReference type="EMBL" id="RCHS01002719">
    <property type="protein sequence ID" value="RMX46197.1"/>
    <property type="molecule type" value="Genomic_DNA"/>
</dbReference>
<protein>
    <recommendedName>
        <fullName evidence="4">Legume lectin domain-containing protein</fullName>
    </recommendedName>
</protein>
<dbReference type="Proteomes" id="UP000275408">
    <property type="component" value="Unassembled WGS sequence"/>
</dbReference>
<accession>A0A3M6TXS2</accession>
<keyword evidence="3" id="KW-1185">Reference proteome</keyword>
<organism evidence="2 3">
    <name type="scientific">Pocillopora damicornis</name>
    <name type="common">Cauliflower coral</name>
    <name type="synonym">Millepora damicornis</name>
    <dbReference type="NCBI Taxonomy" id="46731"/>
    <lineage>
        <taxon>Eukaryota</taxon>
        <taxon>Metazoa</taxon>
        <taxon>Cnidaria</taxon>
        <taxon>Anthozoa</taxon>
        <taxon>Hexacorallia</taxon>
        <taxon>Scleractinia</taxon>
        <taxon>Astrocoeniina</taxon>
        <taxon>Pocilloporidae</taxon>
        <taxon>Pocillopora</taxon>
    </lineage>
</organism>
<evidence type="ECO:0000313" key="3">
    <source>
        <dbReference type="Proteomes" id="UP000275408"/>
    </source>
</evidence>
<evidence type="ECO:0000256" key="1">
    <source>
        <dbReference type="SAM" id="SignalP"/>
    </source>
</evidence>
<dbReference type="OMA" id="ANIAWED"/>
<dbReference type="AlphaFoldDB" id="A0A3M6TXS2"/>
<evidence type="ECO:0008006" key="4">
    <source>
        <dbReference type="Google" id="ProtNLM"/>
    </source>
</evidence>
<feature type="chain" id="PRO_5018166874" description="Legume lectin domain-containing protein" evidence="1">
    <location>
        <begin position="20"/>
        <end position="236"/>
    </location>
</feature>
<sequence length="236" mass="26041">MITLHLAITLYIVLTSLSAFTASSCLSCSQPRDPRSPVLQVDLKTNAVYGNDANIAWEDHLNVKPGVCTNQGKIRITFDKCWGSKRTARIDLWFAAQVTGFSFDIADSPTVNGYGGDAGTTTKAAEVHGLNKNFLIFTNDFTGHEDYTTNGHLTVESKEKVISDHMTIYISHERVEVTNYRGYQAVYDSTYLFQLSGQLNGTPPSTATDIWLSMNRVIHGTYRSGTGLCKVAISWV</sequence>
<gene>
    <name evidence="2" type="ORF">pdam_00007819</name>
</gene>
<comment type="caution">
    <text evidence="2">The sequence shown here is derived from an EMBL/GenBank/DDBJ whole genome shotgun (WGS) entry which is preliminary data.</text>
</comment>
<reference evidence="2 3" key="1">
    <citation type="journal article" date="2018" name="Sci. Rep.">
        <title>Comparative analysis of the Pocillopora damicornis genome highlights role of immune system in coral evolution.</title>
        <authorList>
            <person name="Cunning R."/>
            <person name="Bay R.A."/>
            <person name="Gillette P."/>
            <person name="Baker A.C."/>
            <person name="Traylor-Knowles N."/>
        </authorList>
    </citation>
    <scope>NUCLEOTIDE SEQUENCE [LARGE SCALE GENOMIC DNA]</scope>
    <source>
        <strain evidence="2">RSMAS</strain>
        <tissue evidence="2">Whole animal</tissue>
    </source>
</reference>
<keyword evidence="1" id="KW-0732">Signal</keyword>
<evidence type="ECO:0000313" key="2">
    <source>
        <dbReference type="EMBL" id="RMX46197.1"/>
    </source>
</evidence>
<name>A0A3M6TXS2_POCDA</name>